<dbReference type="PANTHER" id="PTHR30383:SF5">
    <property type="entry name" value="SGNH HYDROLASE-TYPE ESTERASE DOMAIN-CONTAINING PROTEIN"/>
    <property type="match status" value="1"/>
</dbReference>
<dbReference type="InterPro" id="IPR013830">
    <property type="entry name" value="SGNH_hydro"/>
</dbReference>
<sequence>MRSLTICHVELTLVQHLQFPLKGPLMKKIIALFYLTLFLSVLVACDRTPRLNPLPEDAVILAFGDSITFGTGAEEGEAYPEILARLTGYQVINAGVKGELSEEGVARLPGILAEAQPDLVIICHGGNDVIQRLSAQNIEANIRAMVELSREAGAQVLLIGVPQPSLILQSIPLYERISWDMGVPIDKHALPDVLRRNELQSDGIHPNAQGYAVLAETIAKRLR</sequence>
<evidence type="ECO:0000313" key="2">
    <source>
        <dbReference type="EMBL" id="SDL34961.1"/>
    </source>
</evidence>
<dbReference type="GO" id="GO:0004622">
    <property type="term" value="F:phosphatidylcholine lysophospholipase activity"/>
    <property type="evidence" value="ECO:0007669"/>
    <property type="project" value="TreeGrafter"/>
</dbReference>
<evidence type="ECO:0000313" key="3">
    <source>
        <dbReference type="Proteomes" id="UP000182146"/>
    </source>
</evidence>
<dbReference type="InterPro" id="IPR036514">
    <property type="entry name" value="SGNH_hydro_sf"/>
</dbReference>
<organism evidence="2 3">
    <name type="scientific">Geoalkalibacter ferrihydriticus</name>
    <dbReference type="NCBI Taxonomy" id="392333"/>
    <lineage>
        <taxon>Bacteria</taxon>
        <taxon>Pseudomonadati</taxon>
        <taxon>Thermodesulfobacteriota</taxon>
        <taxon>Desulfuromonadia</taxon>
        <taxon>Desulfuromonadales</taxon>
        <taxon>Geoalkalibacteraceae</taxon>
        <taxon>Geoalkalibacter</taxon>
    </lineage>
</organism>
<dbReference type="EMBL" id="FNGU01000001">
    <property type="protein sequence ID" value="SDL34961.1"/>
    <property type="molecule type" value="Genomic_DNA"/>
</dbReference>
<gene>
    <name evidence="2" type="ORF">SAMN05660860_00404</name>
</gene>
<name>A0A1G9JC47_9BACT</name>
<reference evidence="2 3" key="1">
    <citation type="submission" date="2016-10" db="EMBL/GenBank/DDBJ databases">
        <authorList>
            <person name="de Groot N.N."/>
        </authorList>
    </citation>
    <scope>NUCLEOTIDE SEQUENCE [LARGE SCALE GENOMIC DNA]</scope>
    <source>
        <strain evidence="2 3">DSM 17813</strain>
    </source>
</reference>
<protein>
    <submittedName>
        <fullName evidence="2">Lysophospholipase L1</fullName>
    </submittedName>
</protein>
<dbReference type="SUPFAM" id="SSF52266">
    <property type="entry name" value="SGNH hydrolase"/>
    <property type="match status" value="1"/>
</dbReference>
<dbReference type="Proteomes" id="UP000182146">
    <property type="component" value="Unassembled WGS sequence"/>
</dbReference>
<proteinExistence type="predicted"/>
<dbReference type="InterPro" id="IPR051532">
    <property type="entry name" value="Ester_Hydrolysis_Enzymes"/>
</dbReference>
<dbReference type="PANTHER" id="PTHR30383">
    <property type="entry name" value="THIOESTERASE 1/PROTEASE 1/LYSOPHOSPHOLIPASE L1"/>
    <property type="match status" value="1"/>
</dbReference>
<accession>A0A1G9JC47</accession>
<dbReference type="Gene3D" id="3.40.50.1110">
    <property type="entry name" value="SGNH hydrolase"/>
    <property type="match status" value="1"/>
</dbReference>
<dbReference type="AlphaFoldDB" id="A0A1G9JC47"/>
<dbReference type="STRING" id="392333.SAMN05660860_00404"/>
<dbReference type="Pfam" id="PF13472">
    <property type="entry name" value="Lipase_GDSL_2"/>
    <property type="match status" value="1"/>
</dbReference>
<feature type="domain" description="SGNH hydrolase-type esterase" evidence="1">
    <location>
        <begin position="62"/>
        <end position="213"/>
    </location>
</feature>
<dbReference type="CDD" id="cd01822">
    <property type="entry name" value="Lysophospholipase_L1_like"/>
    <property type="match status" value="1"/>
</dbReference>
<evidence type="ECO:0000259" key="1">
    <source>
        <dbReference type="Pfam" id="PF13472"/>
    </source>
</evidence>